<protein>
    <submittedName>
        <fullName evidence="1">Uncharacterized protein</fullName>
    </submittedName>
</protein>
<evidence type="ECO:0000313" key="2">
    <source>
        <dbReference type="Proteomes" id="UP000799118"/>
    </source>
</evidence>
<dbReference type="EMBL" id="ML769397">
    <property type="protein sequence ID" value="KAE9407198.1"/>
    <property type="molecule type" value="Genomic_DNA"/>
</dbReference>
<reference evidence="1" key="1">
    <citation type="journal article" date="2019" name="Environ. Microbiol.">
        <title>Fungal ecological strategies reflected in gene transcription - a case study of two litter decomposers.</title>
        <authorList>
            <person name="Barbi F."/>
            <person name="Kohler A."/>
            <person name="Barry K."/>
            <person name="Baskaran P."/>
            <person name="Daum C."/>
            <person name="Fauchery L."/>
            <person name="Ihrmark K."/>
            <person name="Kuo A."/>
            <person name="LaButti K."/>
            <person name="Lipzen A."/>
            <person name="Morin E."/>
            <person name="Grigoriev I.V."/>
            <person name="Henrissat B."/>
            <person name="Lindahl B."/>
            <person name="Martin F."/>
        </authorList>
    </citation>
    <scope>NUCLEOTIDE SEQUENCE</scope>
    <source>
        <strain evidence="1">JB14</strain>
    </source>
</reference>
<dbReference type="Proteomes" id="UP000799118">
    <property type="component" value="Unassembled WGS sequence"/>
</dbReference>
<organism evidence="1 2">
    <name type="scientific">Gymnopus androsaceus JB14</name>
    <dbReference type="NCBI Taxonomy" id="1447944"/>
    <lineage>
        <taxon>Eukaryota</taxon>
        <taxon>Fungi</taxon>
        <taxon>Dikarya</taxon>
        <taxon>Basidiomycota</taxon>
        <taxon>Agaricomycotina</taxon>
        <taxon>Agaricomycetes</taxon>
        <taxon>Agaricomycetidae</taxon>
        <taxon>Agaricales</taxon>
        <taxon>Marasmiineae</taxon>
        <taxon>Omphalotaceae</taxon>
        <taxon>Gymnopus</taxon>
    </lineage>
</organism>
<sequence>MSQSAVEQTYVKSAIVVKKKVLLSSDVRDARINFTAANAARNPIGKSTAMIALCSLSPGEQVTSSSILTCDELADEVTRITRLLKDWKAALDRDENVDTKALKDFKESKDLLNWEAQVPTSLQFSRDPPLHDQKTFRKPTILMARILLNYTIGNVLSADEKTALGKAIDLMILPSSFPQLYAPKVLSRPADLSPGEYEMLLTVFPMWTMADTTITASMSEDLKGAWLHLCVVQKKLWNA</sequence>
<evidence type="ECO:0000313" key="1">
    <source>
        <dbReference type="EMBL" id="KAE9407198.1"/>
    </source>
</evidence>
<accession>A0A6A4ID44</accession>
<gene>
    <name evidence="1" type="ORF">BT96DRAFT_971424</name>
</gene>
<name>A0A6A4ID44_9AGAR</name>
<keyword evidence="2" id="KW-1185">Reference proteome</keyword>
<dbReference type="OrthoDB" id="3007465at2759"/>
<dbReference type="AlphaFoldDB" id="A0A6A4ID44"/>
<proteinExistence type="predicted"/>